<dbReference type="Proteomes" id="UP000822688">
    <property type="component" value="Chromosome 6"/>
</dbReference>
<reference evidence="1 2" key="1">
    <citation type="submission" date="2020-06" db="EMBL/GenBank/DDBJ databases">
        <title>WGS assembly of Ceratodon purpureus strain R40.</title>
        <authorList>
            <person name="Carey S.B."/>
            <person name="Jenkins J."/>
            <person name="Shu S."/>
            <person name="Lovell J.T."/>
            <person name="Sreedasyam A."/>
            <person name="Maumus F."/>
            <person name="Tiley G.P."/>
            <person name="Fernandez-Pozo N."/>
            <person name="Barry K."/>
            <person name="Chen C."/>
            <person name="Wang M."/>
            <person name="Lipzen A."/>
            <person name="Daum C."/>
            <person name="Saski C.A."/>
            <person name="Payton A.C."/>
            <person name="Mcbreen J.C."/>
            <person name="Conrad R.E."/>
            <person name="Kollar L.M."/>
            <person name="Olsson S."/>
            <person name="Huttunen S."/>
            <person name="Landis J.B."/>
            <person name="Wickett N.J."/>
            <person name="Johnson M.G."/>
            <person name="Rensing S.A."/>
            <person name="Grimwood J."/>
            <person name="Schmutz J."/>
            <person name="Mcdaniel S.F."/>
        </authorList>
    </citation>
    <scope>NUCLEOTIDE SEQUENCE [LARGE SCALE GENOMIC DNA]</scope>
    <source>
        <strain evidence="1 2">R40</strain>
    </source>
</reference>
<accession>A0A8T0HBN0</accession>
<name>A0A8T0HBN0_CERPU</name>
<evidence type="ECO:0000313" key="1">
    <source>
        <dbReference type="EMBL" id="KAG0568843.1"/>
    </source>
</evidence>
<comment type="caution">
    <text evidence="1">The sequence shown here is derived from an EMBL/GenBank/DDBJ whole genome shotgun (WGS) entry which is preliminary data.</text>
</comment>
<protein>
    <submittedName>
        <fullName evidence="1">Uncharacterized protein</fullName>
    </submittedName>
</protein>
<dbReference type="EMBL" id="CM026427">
    <property type="protein sequence ID" value="KAG0568843.1"/>
    <property type="molecule type" value="Genomic_DNA"/>
</dbReference>
<gene>
    <name evidence="1" type="ORF">KC19_6G048700</name>
</gene>
<keyword evidence="2" id="KW-1185">Reference proteome</keyword>
<organism evidence="1 2">
    <name type="scientific">Ceratodon purpureus</name>
    <name type="common">Fire moss</name>
    <name type="synonym">Dicranum purpureum</name>
    <dbReference type="NCBI Taxonomy" id="3225"/>
    <lineage>
        <taxon>Eukaryota</taxon>
        <taxon>Viridiplantae</taxon>
        <taxon>Streptophyta</taxon>
        <taxon>Embryophyta</taxon>
        <taxon>Bryophyta</taxon>
        <taxon>Bryophytina</taxon>
        <taxon>Bryopsida</taxon>
        <taxon>Dicranidae</taxon>
        <taxon>Pseudoditrichales</taxon>
        <taxon>Ditrichaceae</taxon>
        <taxon>Ceratodon</taxon>
    </lineage>
</organism>
<dbReference type="AlphaFoldDB" id="A0A8T0HBN0"/>
<evidence type="ECO:0000313" key="2">
    <source>
        <dbReference type="Proteomes" id="UP000822688"/>
    </source>
</evidence>
<proteinExistence type="predicted"/>
<sequence length="81" mass="8859">MSLLQSGALHSDELNIHMADSETGLSRLHPRLRIITVETVTFVSEVLYRTLVIRLGLLSGAHVLDCLCASGPLQSDLFLVD</sequence>